<dbReference type="RefSeq" id="WP_215625654.1">
    <property type="nucleotide sequence ID" value="NZ_CP067089.2"/>
</dbReference>
<organism evidence="2 3">
    <name type="scientific">Breznakiella homolactica</name>
    <dbReference type="NCBI Taxonomy" id="2798577"/>
    <lineage>
        <taxon>Bacteria</taxon>
        <taxon>Pseudomonadati</taxon>
        <taxon>Spirochaetota</taxon>
        <taxon>Spirochaetia</taxon>
        <taxon>Spirochaetales</taxon>
        <taxon>Breznakiellaceae</taxon>
        <taxon>Breznakiella</taxon>
    </lineage>
</organism>
<evidence type="ECO:0000313" key="2">
    <source>
        <dbReference type="EMBL" id="QQO08348.1"/>
    </source>
</evidence>
<keyword evidence="1" id="KW-0472">Membrane</keyword>
<name>A0A7T7XLB0_9SPIR</name>
<proteinExistence type="predicted"/>
<protein>
    <submittedName>
        <fullName evidence="2">DUF3290 family protein</fullName>
    </submittedName>
</protein>
<keyword evidence="1" id="KW-0812">Transmembrane</keyword>
<reference evidence="2" key="1">
    <citation type="submission" date="2021-01" db="EMBL/GenBank/DDBJ databases">
        <title>Description of Breznakiella homolactica.</title>
        <authorList>
            <person name="Song Y."/>
            <person name="Brune A."/>
        </authorList>
    </citation>
    <scope>NUCLEOTIDE SEQUENCE</scope>
    <source>
        <strain evidence="2">RmG30</strain>
    </source>
</reference>
<gene>
    <name evidence="2" type="ORF">JFL75_15625</name>
</gene>
<dbReference type="InterPro" id="IPR021707">
    <property type="entry name" value="DUF3290"/>
</dbReference>
<accession>A0A7T7XLB0</accession>
<evidence type="ECO:0000313" key="3">
    <source>
        <dbReference type="Proteomes" id="UP000595917"/>
    </source>
</evidence>
<feature type="transmembrane region" description="Helical" evidence="1">
    <location>
        <begin position="52"/>
        <end position="75"/>
    </location>
</feature>
<feature type="transmembrane region" description="Helical" evidence="1">
    <location>
        <begin position="20"/>
        <end position="40"/>
    </location>
</feature>
<dbReference type="AlphaFoldDB" id="A0A7T7XLB0"/>
<dbReference type="EMBL" id="CP067089">
    <property type="protein sequence ID" value="QQO08348.1"/>
    <property type="molecule type" value="Genomic_DNA"/>
</dbReference>
<sequence>MDFFSYQYLLDHASTLNVVYIVLLIISSIVLVILVVLWILKRLYPKYREYLLIFTILTVLLVSVQITNMLSLFTLEGDHRTNIRYIEEIAKKLSVPADTIFSSTVNYSAETIYMIDGEYYRLVLNNDGKNFLIEYISMKYIDPITVITK</sequence>
<evidence type="ECO:0000256" key="1">
    <source>
        <dbReference type="SAM" id="Phobius"/>
    </source>
</evidence>
<dbReference type="Proteomes" id="UP000595917">
    <property type="component" value="Chromosome"/>
</dbReference>
<keyword evidence="1" id="KW-1133">Transmembrane helix</keyword>
<dbReference type="Pfam" id="PF11694">
    <property type="entry name" value="DUF3290"/>
    <property type="match status" value="1"/>
</dbReference>
<keyword evidence="3" id="KW-1185">Reference proteome</keyword>
<dbReference type="KEGG" id="bhc:JFL75_15625"/>